<dbReference type="EMBL" id="CACVBM020000199">
    <property type="protein sequence ID" value="CAA7015758.1"/>
    <property type="molecule type" value="Genomic_DNA"/>
</dbReference>
<feature type="region of interest" description="Disordered" evidence="1">
    <location>
        <begin position="53"/>
        <end position="90"/>
    </location>
</feature>
<dbReference type="EMBL" id="CACVBM020001163">
    <property type="protein sequence ID" value="CAA7036527.1"/>
    <property type="molecule type" value="Genomic_DNA"/>
</dbReference>
<evidence type="ECO:0000256" key="1">
    <source>
        <dbReference type="SAM" id="MobiDB-lite"/>
    </source>
</evidence>
<feature type="compositionally biased region" description="Polar residues" evidence="1">
    <location>
        <begin position="64"/>
        <end position="74"/>
    </location>
</feature>
<protein>
    <recommendedName>
        <fullName evidence="5">Retrotransposon gag domain-containing protein</fullName>
    </recommendedName>
</protein>
<name>A0A6D2JI35_9BRAS</name>
<organism evidence="3 4">
    <name type="scientific">Microthlaspi erraticum</name>
    <dbReference type="NCBI Taxonomy" id="1685480"/>
    <lineage>
        <taxon>Eukaryota</taxon>
        <taxon>Viridiplantae</taxon>
        <taxon>Streptophyta</taxon>
        <taxon>Embryophyta</taxon>
        <taxon>Tracheophyta</taxon>
        <taxon>Spermatophyta</taxon>
        <taxon>Magnoliopsida</taxon>
        <taxon>eudicotyledons</taxon>
        <taxon>Gunneridae</taxon>
        <taxon>Pentapetalae</taxon>
        <taxon>rosids</taxon>
        <taxon>malvids</taxon>
        <taxon>Brassicales</taxon>
        <taxon>Brassicaceae</taxon>
        <taxon>Coluteocarpeae</taxon>
        <taxon>Microthlaspi</taxon>
    </lineage>
</organism>
<evidence type="ECO:0000313" key="3">
    <source>
        <dbReference type="EMBL" id="CAA7036527.1"/>
    </source>
</evidence>
<keyword evidence="4" id="KW-1185">Reference proteome</keyword>
<reference evidence="3 4" key="1">
    <citation type="submission" date="2020-01" db="EMBL/GenBank/DDBJ databases">
        <authorList>
            <person name="Mishra B."/>
        </authorList>
    </citation>
    <scope>NUCLEOTIDE SEQUENCE [LARGE SCALE GENOMIC DNA]</scope>
</reference>
<dbReference type="AlphaFoldDB" id="A0A6D2JI35"/>
<gene>
    <name evidence="3" type="ORF">MERR_LOCUS23762</name>
    <name evidence="2" type="ORF">MERR_LOCUS2993</name>
</gene>
<accession>A0A6D2JI35</accession>
<dbReference type="Proteomes" id="UP000467841">
    <property type="component" value="Unassembled WGS sequence"/>
</dbReference>
<sequence length="152" mass="17828">MAPKRNPHARQDGEPLNEWAELRRTLVTMQENIQATIANSIHELTETVLHHQFQGDSEDDVSEQSHVNPFSQNRARGHRNHKEFRDNEQEDRRWESGFRLDLPEFHGSVRGEELLDWLVAVEELLEFKQVPPDRQVALVATKFRGRAASWWL</sequence>
<evidence type="ECO:0008006" key="5">
    <source>
        <dbReference type="Google" id="ProtNLM"/>
    </source>
</evidence>
<evidence type="ECO:0000313" key="4">
    <source>
        <dbReference type="Proteomes" id="UP000467841"/>
    </source>
</evidence>
<dbReference type="OrthoDB" id="1134366at2759"/>
<proteinExistence type="predicted"/>
<evidence type="ECO:0000313" key="2">
    <source>
        <dbReference type="EMBL" id="CAA7015758.1"/>
    </source>
</evidence>